<organism evidence="1 2">
    <name type="scientific">Serratia aquatilis</name>
    <dbReference type="NCBI Taxonomy" id="1737515"/>
    <lineage>
        <taxon>Bacteria</taxon>
        <taxon>Pseudomonadati</taxon>
        <taxon>Pseudomonadota</taxon>
        <taxon>Gammaproteobacteria</taxon>
        <taxon>Enterobacterales</taxon>
        <taxon>Yersiniaceae</taxon>
        <taxon>Serratia</taxon>
    </lineage>
</organism>
<sequence length="45" mass="5431">MKKEEKKHSFFPDVYLDRFSSTIKLTVTAMYRCEPRSHRGEEKHS</sequence>
<accession>A0ABV6EEX3</accession>
<protein>
    <submittedName>
        <fullName evidence="1">Uncharacterized protein</fullName>
    </submittedName>
</protein>
<dbReference type="EMBL" id="JBHLXG010000013">
    <property type="protein sequence ID" value="MFC0227552.1"/>
    <property type="molecule type" value="Genomic_DNA"/>
</dbReference>
<keyword evidence="2" id="KW-1185">Reference proteome</keyword>
<name>A0ABV6EEX3_9GAMM</name>
<evidence type="ECO:0000313" key="2">
    <source>
        <dbReference type="Proteomes" id="UP001589792"/>
    </source>
</evidence>
<evidence type="ECO:0000313" key="1">
    <source>
        <dbReference type="EMBL" id="MFC0227552.1"/>
    </source>
</evidence>
<comment type="caution">
    <text evidence="1">The sequence shown here is derived from an EMBL/GenBank/DDBJ whole genome shotgun (WGS) entry which is preliminary data.</text>
</comment>
<dbReference type="RefSeq" id="WP_380676266.1">
    <property type="nucleotide sequence ID" value="NZ_CP173186.1"/>
</dbReference>
<gene>
    <name evidence="1" type="ORF">ACFFJ3_13710</name>
</gene>
<proteinExistence type="predicted"/>
<dbReference type="Proteomes" id="UP001589792">
    <property type="component" value="Unassembled WGS sequence"/>
</dbReference>
<reference evidence="1 2" key="1">
    <citation type="submission" date="2024-09" db="EMBL/GenBank/DDBJ databases">
        <authorList>
            <person name="Sun Q."/>
            <person name="Mori K."/>
        </authorList>
    </citation>
    <scope>NUCLEOTIDE SEQUENCE [LARGE SCALE GENOMIC DNA]</scope>
    <source>
        <strain evidence="1 2">CCM 8626</strain>
    </source>
</reference>